<dbReference type="AlphaFoldDB" id="L7KKG9"/>
<evidence type="ECO:0008006" key="4">
    <source>
        <dbReference type="Google" id="ProtNLM"/>
    </source>
</evidence>
<reference evidence="2 3" key="1">
    <citation type="submission" date="2012-12" db="EMBL/GenBank/DDBJ databases">
        <title>Whole genome shotgun sequence of Gordonia aichiensis NBRC 108223.</title>
        <authorList>
            <person name="Isaki-Nakamura S."/>
            <person name="Hosoyama A."/>
            <person name="Tsuchikane K."/>
            <person name="Ando Y."/>
            <person name="Baba S."/>
            <person name="Ohji S."/>
            <person name="Hamada M."/>
            <person name="Tamura T."/>
            <person name="Yamazoe A."/>
            <person name="Yamazaki S."/>
            <person name="Fujita N."/>
        </authorList>
    </citation>
    <scope>NUCLEOTIDE SEQUENCE [LARGE SCALE GENOMIC DNA]</scope>
    <source>
        <strain evidence="2 3">NBRC 108223</strain>
    </source>
</reference>
<feature type="compositionally biased region" description="Gly residues" evidence="1">
    <location>
        <begin position="17"/>
        <end position="29"/>
    </location>
</feature>
<dbReference type="Proteomes" id="UP000010988">
    <property type="component" value="Unassembled WGS sequence"/>
</dbReference>
<sequence length="155" mass="16583">MQHNYTNPLRAWRSGSQSGGAGSGGGYGAGVTSSTDGAAVERLIHLISRADWRAARGDSHLRPPSLDNVGFVHLSTPHQVHLPANRFYADEQELLALVIDTASLDAEIRWEPGVDDDPDAMLFPHLYGPLPLAAVADVITYPRGGDGAFGPFDRP</sequence>
<evidence type="ECO:0000313" key="3">
    <source>
        <dbReference type="Proteomes" id="UP000010988"/>
    </source>
</evidence>
<gene>
    <name evidence="2" type="ORF">GOACH_05_00860</name>
</gene>
<comment type="caution">
    <text evidence="2">The sequence shown here is derived from an EMBL/GenBank/DDBJ whole genome shotgun (WGS) entry which is preliminary data.</text>
</comment>
<proteinExistence type="predicted"/>
<dbReference type="PANTHER" id="PTHR34129:SF1">
    <property type="entry name" value="DUF952 DOMAIN-CONTAINING PROTEIN"/>
    <property type="match status" value="1"/>
</dbReference>
<dbReference type="SUPFAM" id="SSF56399">
    <property type="entry name" value="ADP-ribosylation"/>
    <property type="match status" value="1"/>
</dbReference>
<dbReference type="eggNOG" id="COG3502">
    <property type="taxonomic scope" value="Bacteria"/>
</dbReference>
<protein>
    <recommendedName>
        <fullName evidence="4">Glutathione S-transferase</fullName>
    </recommendedName>
</protein>
<dbReference type="PANTHER" id="PTHR34129">
    <property type="entry name" value="BLR1139 PROTEIN"/>
    <property type="match status" value="1"/>
</dbReference>
<dbReference type="EMBL" id="BANR01000005">
    <property type="protein sequence ID" value="GAC48218.1"/>
    <property type="molecule type" value="Genomic_DNA"/>
</dbReference>
<accession>L7KKG9</accession>
<keyword evidence="3" id="KW-1185">Reference proteome</keyword>
<feature type="region of interest" description="Disordered" evidence="1">
    <location>
        <begin position="1"/>
        <end position="32"/>
    </location>
</feature>
<name>L7KKG9_9ACTN</name>
<dbReference type="Gene3D" id="3.20.170.20">
    <property type="entry name" value="Protein of unknown function DUF952"/>
    <property type="match status" value="1"/>
</dbReference>
<dbReference type="Pfam" id="PF06108">
    <property type="entry name" value="DUF952"/>
    <property type="match status" value="1"/>
</dbReference>
<organism evidence="2 3">
    <name type="scientific">Gordonia aichiensis NBRC 108223</name>
    <dbReference type="NCBI Taxonomy" id="1220583"/>
    <lineage>
        <taxon>Bacteria</taxon>
        <taxon>Bacillati</taxon>
        <taxon>Actinomycetota</taxon>
        <taxon>Actinomycetes</taxon>
        <taxon>Mycobacteriales</taxon>
        <taxon>Gordoniaceae</taxon>
        <taxon>Gordonia</taxon>
    </lineage>
</organism>
<evidence type="ECO:0000256" key="1">
    <source>
        <dbReference type="SAM" id="MobiDB-lite"/>
    </source>
</evidence>
<evidence type="ECO:0000313" key="2">
    <source>
        <dbReference type="EMBL" id="GAC48218.1"/>
    </source>
</evidence>
<dbReference type="InterPro" id="IPR009297">
    <property type="entry name" value="DUF952"/>
</dbReference>